<dbReference type="STRING" id="52560.SAMN04488082_10217"/>
<dbReference type="RefSeq" id="WP_092372858.1">
    <property type="nucleotide sequence ID" value="NZ_FORX01000002.1"/>
</dbReference>
<dbReference type="PANTHER" id="PTHR42695">
    <property type="entry name" value="GLUTAMINE AMIDOTRANSFERASE YLR126C-RELATED"/>
    <property type="match status" value="1"/>
</dbReference>
<dbReference type="CDD" id="cd01741">
    <property type="entry name" value="GATase1_1"/>
    <property type="match status" value="1"/>
</dbReference>
<name>A0A1I3PJ06_9BACT</name>
<proteinExistence type="predicted"/>
<evidence type="ECO:0000259" key="1">
    <source>
        <dbReference type="Pfam" id="PF00117"/>
    </source>
</evidence>
<dbReference type="Gene3D" id="3.40.50.880">
    <property type="match status" value="1"/>
</dbReference>
<dbReference type="FunFam" id="3.40.50.880:FF:000033">
    <property type="entry name" value="Glutamine amidotransferase class-I"/>
    <property type="match status" value="1"/>
</dbReference>
<dbReference type="GO" id="GO:0016740">
    <property type="term" value="F:transferase activity"/>
    <property type="evidence" value="ECO:0007669"/>
    <property type="project" value="UniProtKB-KW"/>
</dbReference>
<dbReference type="InterPro" id="IPR017926">
    <property type="entry name" value="GATASE"/>
</dbReference>
<keyword evidence="3" id="KW-1185">Reference proteome</keyword>
<dbReference type="InterPro" id="IPR029062">
    <property type="entry name" value="Class_I_gatase-like"/>
</dbReference>
<keyword evidence="2" id="KW-0315">Glutamine amidotransferase</keyword>
<dbReference type="PROSITE" id="PS51273">
    <property type="entry name" value="GATASE_TYPE_1"/>
    <property type="match status" value="1"/>
</dbReference>
<dbReference type="Proteomes" id="UP000198635">
    <property type="component" value="Unassembled WGS sequence"/>
</dbReference>
<gene>
    <name evidence="2" type="ORF">SAMN04488082_10217</name>
</gene>
<accession>A0A1I3PJ06</accession>
<dbReference type="GO" id="GO:0005829">
    <property type="term" value="C:cytosol"/>
    <property type="evidence" value="ECO:0007669"/>
    <property type="project" value="TreeGrafter"/>
</dbReference>
<dbReference type="PANTHER" id="PTHR42695:SF5">
    <property type="entry name" value="GLUTAMINE AMIDOTRANSFERASE YLR126C-RELATED"/>
    <property type="match status" value="1"/>
</dbReference>
<sequence>MNVHILQHVSFEGIGSIDKWLNQRNANVSYTRFYESNDLPALSKIDLIIIMGGPMSVHDELEFPWLVEEKRFLREAISAGIPMLGICLGAQLLASALGAEIYKNSQKEIGWFDITKVPNTDFQFPDTLKVFHWHGETFTLPEGAVQLAQSVACEQQAFQYGKNIIGLQFHLETTPETIDSMIANCNEELVADNFIQSKSIIKSSTFKDYEKINKQMSSILNYITNF</sequence>
<keyword evidence="2" id="KW-0808">Transferase</keyword>
<dbReference type="EMBL" id="FORX01000002">
    <property type="protein sequence ID" value="SFJ21515.1"/>
    <property type="molecule type" value="Genomic_DNA"/>
</dbReference>
<protein>
    <submittedName>
        <fullName evidence="2">GMP synthase-Glutamine amidotransferase</fullName>
    </submittedName>
</protein>
<evidence type="ECO:0000313" key="2">
    <source>
        <dbReference type="EMBL" id="SFJ21515.1"/>
    </source>
</evidence>
<dbReference type="InterPro" id="IPR044992">
    <property type="entry name" value="ChyE-like"/>
</dbReference>
<feature type="domain" description="Glutamine amidotransferase" evidence="1">
    <location>
        <begin position="19"/>
        <end position="181"/>
    </location>
</feature>
<evidence type="ECO:0000313" key="3">
    <source>
        <dbReference type="Proteomes" id="UP000198635"/>
    </source>
</evidence>
<dbReference type="OrthoDB" id="9813383at2"/>
<dbReference type="AlphaFoldDB" id="A0A1I3PJ06"/>
<reference evidence="3" key="1">
    <citation type="submission" date="2016-10" db="EMBL/GenBank/DDBJ databases">
        <authorList>
            <person name="Varghese N."/>
            <person name="Submissions S."/>
        </authorList>
    </citation>
    <scope>NUCLEOTIDE SEQUENCE [LARGE SCALE GENOMIC DNA]</scope>
    <source>
        <strain evidence="3">DSM 5918</strain>
    </source>
</reference>
<organism evidence="2 3">
    <name type="scientific">Desulfomicrobium apsheronum</name>
    <dbReference type="NCBI Taxonomy" id="52560"/>
    <lineage>
        <taxon>Bacteria</taxon>
        <taxon>Pseudomonadati</taxon>
        <taxon>Thermodesulfobacteriota</taxon>
        <taxon>Desulfovibrionia</taxon>
        <taxon>Desulfovibrionales</taxon>
        <taxon>Desulfomicrobiaceae</taxon>
        <taxon>Desulfomicrobium</taxon>
    </lineage>
</organism>
<dbReference type="SUPFAM" id="SSF52317">
    <property type="entry name" value="Class I glutamine amidotransferase-like"/>
    <property type="match status" value="1"/>
</dbReference>
<dbReference type="Pfam" id="PF00117">
    <property type="entry name" value="GATase"/>
    <property type="match status" value="1"/>
</dbReference>